<dbReference type="PANTHER" id="PTHR43649:SF12">
    <property type="entry name" value="DIACETYLCHITOBIOSE BINDING PROTEIN DASA"/>
    <property type="match status" value="1"/>
</dbReference>
<dbReference type="RefSeq" id="WP_013781885.1">
    <property type="nucleotide sequence ID" value="NC_015520.1"/>
</dbReference>
<evidence type="ECO:0000313" key="2">
    <source>
        <dbReference type="Proteomes" id="UP000008457"/>
    </source>
</evidence>
<dbReference type="HOGENOM" id="CLU_021021_2_0_9"/>
<dbReference type="InterPro" id="IPR050490">
    <property type="entry name" value="Bact_solute-bd_prot1"/>
</dbReference>
<dbReference type="Proteomes" id="UP000008457">
    <property type="component" value="Chromosome"/>
</dbReference>
<dbReference type="SUPFAM" id="SSF53850">
    <property type="entry name" value="Periplasmic binding protein-like II"/>
    <property type="match status" value="1"/>
</dbReference>
<dbReference type="AlphaFoldDB" id="F3ZVR5"/>
<dbReference type="STRING" id="697281.Mahau_2291"/>
<dbReference type="Gene3D" id="3.40.190.10">
    <property type="entry name" value="Periplasmic binding protein-like II"/>
    <property type="match status" value="2"/>
</dbReference>
<protein>
    <submittedName>
        <fullName evidence="1">Extracellular solute-binding protein family 1</fullName>
    </submittedName>
</protein>
<dbReference type="OrthoDB" id="2491264at2"/>
<dbReference type="KEGG" id="mas:Mahau_2291"/>
<dbReference type="EMBL" id="CP002360">
    <property type="protein sequence ID" value="AEE97459.1"/>
    <property type="molecule type" value="Genomic_DNA"/>
</dbReference>
<name>F3ZVR5_MAHA5</name>
<organism evidence="1 2">
    <name type="scientific">Mahella australiensis (strain DSM 15567 / CIP 107919 / 50-1 BON)</name>
    <dbReference type="NCBI Taxonomy" id="697281"/>
    <lineage>
        <taxon>Bacteria</taxon>
        <taxon>Bacillati</taxon>
        <taxon>Bacillota</taxon>
        <taxon>Clostridia</taxon>
        <taxon>Thermoanaerobacterales</taxon>
        <taxon>Thermoanaerobacterales Family IV. Incertae Sedis</taxon>
        <taxon>Mahella</taxon>
    </lineage>
</organism>
<evidence type="ECO:0000313" key="1">
    <source>
        <dbReference type="EMBL" id="AEE97459.1"/>
    </source>
</evidence>
<dbReference type="InterPro" id="IPR006059">
    <property type="entry name" value="SBP"/>
</dbReference>
<proteinExistence type="predicted"/>
<dbReference type="Pfam" id="PF01547">
    <property type="entry name" value="SBP_bac_1"/>
    <property type="match status" value="1"/>
</dbReference>
<dbReference type="PANTHER" id="PTHR43649">
    <property type="entry name" value="ARABINOSE-BINDING PROTEIN-RELATED"/>
    <property type="match status" value="1"/>
</dbReference>
<dbReference type="PROSITE" id="PS51257">
    <property type="entry name" value="PROKAR_LIPOPROTEIN"/>
    <property type="match status" value="1"/>
</dbReference>
<keyword evidence="2" id="KW-1185">Reference proteome</keyword>
<dbReference type="eggNOG" id="COG1653">
    <property type="taxonomic scope" value="Bacteria"/>
</dbReference>
<reference evidence="1 2" key="2">
    <citation type="journal article" date="2011" name="Stand. Genomic Sci.">
        <title>Complete genome sequence of Mahella australiensis type strain (50-1 BON).</title>
        <authorList>
            <person name="Sikorski J."/>
            <person name="Teshima H."/>
            <person name="Nolan M."/>
            <person name="Lucas S."/>
            <person name="Hammon N."/>
            <person name="Deshpande S."/>
            <person name="Cheng J.F."/>
            <person name="Pitluck S."/>
            <person name="Liolios K."/>
            <person name="Pagani I."/>
            <person name="Ivanova N."/>
            <person name="Huntemann M."/>
            <person name="Mavromatis K."/>
            <person name="Ovchinikova G."/>
            <person name="Pati A."/>
            <person name="Tapia R."/>
            <person name="Han C."/>
            <person name="Goodwin L."/>
            <person name="Chen A."/>
            <person name="Palaniappan K."/>
            <person name="Land M."/>
            <person name="Hauser L."/>
            <person name="Ngatchou-Djao O.D."/>
            <person name="Rohde M."/>
            <person name="Pukall R."/>
            <person name="Spring S."/>
            <person name="Abt B."/>
            <person name="Goker M."/>
            <person name="Detter J.C."/>
            <person name="Woyke T."/>
            <person name="Bristow J."/>
            <person name="Markowitz V."/>
            <person name="Hugenholtz P."/>
            <person name="Eisen J.A."/>
            <person name="Kyrpides N.C."/>
            <person name="Klenk H.P."/>
            <person name="Lapidus A."/>
        </authorList>
    </citation>
    <scope>NUCLEOTIDE SEQUENCE [LARGE SCALE GENOMIC DNA]</scope>
    <source>
        <strain evidence="2">DSM 15567 / CIP 107919 / 50-1 BON</strain>
    </source>
</reference>
<accession>F3ZVR5</accession>
<sequence length="582" mass="66016">MKRLFIVTLVFVLAISVFLVGCDTGGDSGDKSSTDVEKTTAEGQVAPAGQFPIVKEPIELTFYKEGALSESDISKLDQNGVLKYIADKTNIKLKFIFLNPQEGKQKMILSFASGDYPDGALLDWSTLLTQADIMQYGMQEKILTPLNDLIDTYGAEIKKIFALRPNYRAYITAPDGEIYGIPRFTECGHCMSYPKLWMNYAWLDKLGLNEPQTTEELYNVLKAFRTQDPNGNGEADEVALTGCIDYSCAAEYWLMNSFIDCPAASNASNPRPFLAWIDGKVTFIANRPEYKQGLEFIKKLYDEKLIDPANFTQNSEGLMQQCRKGGDIATVGAYTCDHMTMGVDYNGNKDLAMQYHALPPVAGPNGVRYQSYQDAIAQFNGFHFAIFDTCKNKEAAFRLADYFLSEEFLPIGHYGIEGINWERPKDPNAKNVLGGPLKWVPITLPQDAPQEEKDKQTVNTFWIPLLGDLYERRAMWAPEATPEALRNNYETYLEYETLKTKKYWPDVCLPRMLFMDKQTAEEFSELKTNITNHVIKNTSMFITGARPLGEWDDYVNELKRFGVDRYVEIYSKAYADYQSKMK</sequence>
<gene>
    <name evidence="1" type="ordered locus">Mahau_2291</name>
</gene>
<reference evidence="2" key="1">
    <citation type="submission" date="2010-11" db="EMBL/GenBank/DDBJ databases">
        <title>The complete genome of Mahella australiensis DSM 15567.</title>
        <authorList>
            <consortium name="US DOE Joint Genome Institute (JGI-PGF)"/>
            <person name="Lucas S."/>
            <person name="Copeland A."/>
            <person name="Lapidus A."/>
            <person name="Bruce D."/>
            <person name="Goodwin L."/>
            <person name="Pitluck S."/>
            <person name="Kyrpides N."/>
            <person name="Mavromatis K."/>
            <person name="Pagani I."/>
            <person name="Ivanova N."/>
            <person name="Teshima H."/>
            <person name="Brettin T."/>
            <person name="Detter J.C."/>
            <person name="Han C."/>
            <person name="Tapia R."/>
            <person name="Land M."/>
            <person name="Hauser L."/>
            <person name="Markowitz V."/>
            <person name="Cheng J.-F."/>
            <person name="Hugenholtz P."/>
            <person name="Woyke T."/>
            <person name="Wu D."/>
            <person name="Spring S."/>
            <person name="Pukall R."/>
            <person name="Steenblock K."/>
            <person name="Schneider S."/>
            <person name="Klenk H.-P."/>
            <person name="Eisen J.A."/>
        </authorList>
    </citation>
    <scope>NUCLEOTIDE SEQUENCE [LARGE SCALE GENOMIC DNA]</scope>
    <source>
        <strain evidence="2">DSM 15567 / CIP 107919 / 50-1 BON</strain>
    </source>
</reference>